<dbReference type="PANTHER" id="PTHR45931">
    <property type="entry name" value="SI:CH211-59O9.10"/>
    <property type="match status" value="1"/>
</dbReference>
<dbReference type="EMBL" id="LDAU01000025">
    <property type="protein sequence ID" value="KRX10560.1"/>
    <property type="molecule type" value="Genomic_DNA"/>
</dbReference>
<dbReference type="GO" id="GO:0008270">
    <property type="term" value="F:zinc ion binding"/>
    <property type="evidence" value="ECO:0007669"/>
    <property type="project" value="UniProtKB-KW"/>
</dbReference>
<comment type="caution">
    <text evidence="7">The sequence shown here is derived from an EMBL/GenBank/DDBJ whole genome shotgun (WGS) entry which is preliminary data.</text>
</comment>
<evidence type="ECO:0000259" key="6">
    <source>
        <dbReference type="PROSITE" id="PS50089"/>
    </source>
</evidence>
<organism evidence="7 8">
    <name type="scientific">Pseudocohnilembus persalinus</name>
    <name type="common">Ciliate</name>
    <dbReference type="NCBI Taxonomy" id="266149"/>
    <lineage>
        <taxon>Eukaryota</taxon>
        <taxon>Sar</taxon>
        <taxon>Alveolata</taxon>
        <taxon>Ciliophora</taxon>
        <taxon>Intramacronucleata</taxon>
        <taxon>Oligohymenophorea</taxon>
        <taxon>Scuticociliatia</taxon>
        <taxon>Philasterida</taxon>
        <taxon>Pseudocohnilembidae</taxon>
        <taxon>Pseudocohnilembus</taxon>
    </lineage>
</organism>
<feature type="transmembrane region" description="Helical" evidence="5">
    <location>
        <begin position="69"/>
        <end position="88"/>
    </location>
</feature>
<dbReference type="Gene3D" id="3.30.40.10">
    <property type="entry name" value="Zinc/RING finger domain, C3HC4 (zinc finger)"/>
    <property type="match status" value="1"/>
</dbReference>
<evidence type="ECO:0000256" key="5">
    <source>
        <dbReference type="SAM" id="Phobius"/>
    </source>
</evidence>
<keyword evidence="5" id="KW-0812">Transmembrane</keyword>
<evidence type="ECO:0000256" key="2">
    <source>
        <dbReference type="ARBA" id="ARBA00022771"/>
    </source>
</evidence>
<dbReference type="PANTHER" id="PTHR45931:SF3">
    <property type="entry name" value="RING ZINC FINGER-CONTAINING PROTEIN"/>
    <property type="match status" value="1"/>
</dbReference>
<dbReference type="Pfam" id="PF13639">
    <property type="entry name" value="zf-RING_2"/>
    <property type="match status" value="1"/>
</dbReference>
<keyword evidence="2 4" id="KW-0863">Zinc-finger</keyword>
<sequence>MSNWFVILLLFLYKFIPPALYLYYLIPIWNILTVCQLRIDVCVFIILWEEVTFSIGWLQAVIYGPQSKFVSSIVTTIIIFVTKLFNYSDKCVENKQFQEEIGLNKFSNFFFEFVFWMNVIFYVLAFFSMIVYTYFLHQGLMRSILHEAPEHFREQERGLNNQEILQLSEIIYQEKDQNYIQKQNTKIQQISIKKSSQVLSSIQEKQDIDQMQGDQDNFQNQIKVEQVNLTSLQQMAIDQNVIRFDDNNNNFNKNESIQQGVNLNLQRKTEDKNQITKQNINISIDSKISNNRMDCSICLSDLITGDAIIRTPCKHIFHKECILSWIKQNIRCPNCRHNLREGIKKKIQEKHQQEIYNNNQNNNEGQTVIQQRLENFLEDQMNLVSFTENSEGDQQIEVQIQQEN</sequence>
<dbReference type="Proteomes" id="UP000054937">
    <property type="component" value="Unassembled WGS sequence"/>
</dbReference>
<evidence type="ECO:0000313" key="8">
    <source>
        <dbReference type="Proteomes" id="UP000054937"/>
    </source>
</evidence>
<keyword evidence="5" id="KW-1133">Transmembrane helix</keyword>
<feature type="transmembrane region" description="Helical" evidence="5">
    <location>
        <begin position="41"/>
        <end position="63"/>
    </location>
</feature>
<dbReference type="InParanoid" id="A0A0V0R870"/>
<proteinExistence type="predicted"/>
<accession>A0A0V0R870</accession>
<evidence type="ECO:0000256" key="1">
    <source>
        <dbReference type="ARBA" id="ARBA00022723"/>
    </source>
</evidence>
<dbReference type="InterPro" id="IPR051834">
    <property type="entry name" value="RING_finger_E3_ligase"/>
</dbReference>
<dbReference type="OrthoDB" id="312576at2759"/>
<dbReference type="CDD" id="cd16448">
    <property type="entry name" value="RING-H2"/>
    <property type="match status" value="1"/>
</dbReference>
<gene>
    <name evidence="7" type="ORF">PPERSA_05380</name>
</gene>
<keyword evidence="1" id="KW-0479">Metal-binding</keyword>
<feature type="domain" description="RING-type" evidence="6">
    <location>
        <begin position="295"/>
        <end position="336"/>
    </location>
</feature>
<dbReference type="SUPFAM" id="SSF57850">
    <property type="entry name" value="RING/U-box"/>
    <property type="match status" value="1"/>
</dbReference>
<dbReference type="GO" id="GO:0005634">
    <property type="term" value="C:nucleus"/>
    <property type="evidence" value="ECO:0007669"/>
    <property type="project" value="TreeGrafter"/>
</dbReference>
<keyword evidence="8" id="KW-1185">Reference proteome</keyword>
<dbReference type="AlphaFoldDB" id="A0A0V0R870"/>
<keyword evidence="5" id="KW-0472">Membrane</keyword>
<keyword evidence="3" id="KW-0862">Zinc</keyword>
<evidence type="ECO:0000256" key="3">
    <source>
        <dbReference type="ARBA" id="ARBA00022833"/>
    </source>
</evidence>
<reference evidence="7 8" key="1">
    <citation type="journal article" date="2015" name="Sci. Rep.">
        <title>Genome of the facultative scuticociliatosis pathogen Pseudocohnilembus persalinus provides insight into its virulence through horizontal gene transfer.</title>
        <authorList>
            <person name="Xiong J."/>
            <person name="Wang G."/>
            <person name="Cheng J."/>
            <person name="Tian M."/>
            <person name="Pan X."/>
            <person name="Warren A."/>
            <person name="Jiang C."/>
            <person name="Yuan D."/>
            <person name="Miao W."/>
        </authorList>
    </citation>
    <scope>NUCLEOTIDE SEQUENCE [LARGE SCALE GENOMIC DNA]</scope>
    <source>
        <strain evidence="7">36N120E</strain>
    </source>
</reference>
<protein>
    <recommendedName>
        <fullName evidence="6">RING-type domain-containing protein</fullName>
    </recommendedName>
</protein>
<feature type="transmembrane region" description="Helical" evidence="5">
    <location>
        <begin position="6"/>
        <end position="29"/>
    </location>
</feature>
<dbReference type="PROSITE" id="PS50089">
    <property type="entry name" value="ZF_RING_2"/>
    <property type="match status" value="1"/>
</dbReference>
<name>A0A0V0R870_PSEPJ</name>
<dbReference type="InterPro" id="IPR001841">
    <property type="entry name" value="Znf_RING"/>
</dbReference>
<dbReference type="SMART" id="SM00184">
    <property type="entry name" value="RING"/>
    <property type="match status" value="1"/>
</dbReference>
<dbReference type="OMA" id="YNDIPTH"/>
<feature type="transmembrane region" description="Helical" evidence="5">
    <location>
        <begin position="109"/>
        <end position="135"/>
    </location>
</feature>
<dbReference type="GO" id="GO:0006511">
    <property type="term" value="P:ubiquitin-dependent protein catabolic process"/>
    <property type="evidence" value="ECO:0007669"/>
    <property type="project" value="TreeGrafter"/>
</dbReference>
<dbReference type="GO" id="GO:0061630">
    <property type="term" value="F:ubiquitin protein ligase activity"/>
    <property type="evidence" value="ECO:0007669"/>
    <property type="project" value="TreeGrafter"/>
</dbReference>
<evidence type="ECO:0000313" key="7">
    <source>
        <dbReference type="EMBL" id="KRX10560.1"/>
    </source>
</evidence>
<evidence type="ECO:0000256" key="4">
    <source>
        <dbReference type="PROSITE-ProRule" id="PRU00175"/>
    </source>
</evidence>
<dbReference type="InterPro" id="IPR013083">
    <property type="entry name" value="Znf_RING/FYVE/PHD"/>
</dbReference>